<dbReference type="OrthoDB" id="4538483at2759"/>
<comment type="caution">
    <text evidence="1">The sequence shown here is derived from an EMBL/GenBank/DDBJ whole genome shotgun (WGS) entry which is preliminary data.</text>
</comment>
<sequence length="639" mass="69708">MAQRTSSQQLQAHLDQVKDGSHSLNTDLLEEFRVFGVPHLSLQDSQQLAVQLYQLLPLLREDPTPVNDLLQTLLEPWPLDIVLQIEPPVDFAAGLDLRAKPFHSLTLSLLEKGISDIASARRLAATQPEVFSSLLKLWLGTDESGVAQKAGLIVFGLLKADKELDGSGILPSADDDLAADNPIWRRIFRDPNVYGLLYSTMDLKKQSNMSKNQRTLAQARLMEFLPKLGALDWNAAVESHLPDVESTHGLKAGQEGLLHFAAIHMVDVKGDVLMHRSLINFFADLIQNCSDSYTGSHPSASSALSFLVDNKLHDRTMKIYLNPNDRSHDPLDITFLYSAAADYVSVYTSICAAHFLASSDARKALLTRLDKCLNLPPSRWQNSPPPSADLHVLASVTREFLLPSSSALSPLLSIPTRPANADALNTLATVFHGPDTPKESITFPPQATSTIATAREKPESVAAQKLYVAYLSHNSRMWQDVISTAETVAIKDAALAAINLICAVATARWSSEPDGDTAMSGTTDVGATSHTGIEALLSPPTLTSVLPYLLRPPQQFSNLVGGRGDAEGAAYKVAAAKFDALKVVQKRLEAWIEEDAESESVQMRRGELNRIVEAIKERTREGIWGTRGDIGGRIATLEL</sequence>
<protein>
    <submittedName>
        <fullName evidence="1">Uncharacterized protein</fullName>
    </submittedName>
</protein>
<evidence type="ECO:0000313" key="2">
    <source>
        <dbReference type="Proteomes" id="UP000799772"/>
    </source>
</evidence>
<proteinExistence type="predicted"/>
<organism evidence="1 2">
    <name type="scientific">Rhizodiscina lignyota</name>
    <dbReference type="NCBI Taxonomy" id="1504668"/>
    <lineage>
        <taxon>Eukaryota</taxon>
        <taxon>Fungi</taxon>
        <taxon>Dikarya</taxon>
        <taxon>Ascomycota</taxon>
        <taxon>Pezizomycotina</taxon>
        <taxon>Dothideomycetes</taxon>
        <taxon>Pleosporomycetidae</taxon>
        <taxon>Aulographales</taxon>
        <taxon>Rhizodiscinaceae</taxon>
        <taxon>Rhizodiscina</taxon>
    </lineage>
</organism>
<dbReference type="EMBL" id="ML978128">
    <property type="protein sequence ID" value="KAF2097015.1"/>
    <property type="molecule type" value="Genomic_DNA"/>
</dbReference>
<reference evidence="1" key="1">
    <citation type="journal article" date="2020" name="Stud. Mycol.">
        <title>101 Dothideomycetes genomes: a test case for predicting lifestyles and emergence of pathogens.</title>
        <authorList>
            <person name="Haridas S."/>
            <person name="Albert R."/>
            <person name="Binder M."/>
            <person name="Bloem J."/>
            <person name="Labutti K."/>
            <person name="Salamov A."/>
            <person name="Andreopoulos B."/>
            <person name="Baker S."/>
            <person name="Barry K."/>
            <person name="Bills G."/>
            <person name="Bluhm B."/>
            <person name="Cannon C."/>
            <person name="Castanera R."/>
            <person name="Culley D."/>
            <person name="Daum C."/>
            <person name="Ezra D."/>
            <person name="Gonzalez J."/>
            <person name="Henrissat B."/>
            <person name="Kuo A."/>
            <person name="Liang C."/>
            <person name="Lipzen A."/>
            <person name="Lutzoni F."/>
            <person name="Magnuson J."/>
            <person name="Mondo S."/>
            <person name="Nolan M."/>
            <person name="Ohm R."/>
            <person name="Pangilinan J."/>
            <person name="Park H.-J."/>
            <person name="Ramirez L."/>
            <person name="Alfaro M."/>
            <person name="Sun H."/>
            <person name="Tritt A."/>
            <person name="Yoshinaga Y."/>
            <person name="Zwiers L.-H."/>
            <person name="Turgeon B."/>
            <person name="Goodwin S."/>
            <person name="Spatafora J."/>
            <person name="Crous P."/>
            <person name="Grigoriev I."/>
        </authorList>
    </citation>
    <scope>NUCLEOTIDE SEQUENCE</scope>
    <source>
        <strain evidence="1">CBS 133067</strain>
    </source>
</reference>
<accession>A0A9P4M4N9</accession>
<dbReference type="Proteomes" id="UP000799772">
    <property type="component" value="Unassembled WGS sequence"/>
</dbReference>
<gene>
    <name evidence="1" type="ORF">NA57DRAFT_77266</name>
</gene>
<keyword evidence="2" id="KW-1185">Reference proteome</keyword>
<dbReference type="AlphaFoldDB" id="A0A9P4M4N9"/>
<evidence type="ECO:0000313" key="1">
    <source>
        <dbReference type="EMBL" id="KAF2097015.1"/>
    </source>
</evidence>
<name>A0A9P4M4N9_9PEZI</name>